<dbReference type="NCBIfam" id="TIGR01730">
    <property type="entry name" value="RND_mfp"/>
    <property type="match status" value="1"/>
</dbReference>
<proteinExistence type="inferred from homology"/>
<evidence type="ECO:0000256" key="2">
    <source>
        <dbReference type="ARBA" id="ARBA00022448"/>
    </source>
</evidence>
<feature type="domain" description="Multidrug resistance protein MdtA-like C-terminal permuted SH3" evidence="4">
    <location>
        <begin position="326"/>
        <end position="372"/>
    </location>
</feature>
<keyword evidence="7" id="KW-1185">Reference proteome</keyword>
<comment type="similarity">
    <text evidence="1">Belongs to the membrane fusion protein (MFP) (TC 8.A.1) family.</text>
</comment>
<dbReference type="RefSeq" id="WP_130459063.1">
    <property type="nucleotide sequence ID" value="NZ_SHKM01000001.1"/>
</dbReference>
<comment type="caution">
    <text evidence="6">The sequence shown here is derived from an EMBL/GenBank/DDBJ whole genome shotgun (WGS) entry which is preliminary data.</text>
</comment>
<dbReference type="Pfam" id="PF25967">
    <property type="entry name" value="RND-MFP_C"/>
    <property type="match status" value="1"/>
</dbReference>
<reference evidence="6 7" key="1">
    <citation type="submission" date="2019-02" db="EMBL/GenBank/DDBJ databases">
        <title>Genomic Encyclopedia of Type Strains, Phase IV (KMG-IV): sequencing the most valuable type-strain genomes for metagenomic binning, comparative biology and taxonomic classification.</title>
        <authorList>
            <person name="Goeker M."/>
        </authorList>
    </citation>
    <scope>NUCLEOTIDE SEQUENCE [LARGE SCALE GENOMIC DNA]</scope>
    <source>
        <strain evidence="6 7">DSM 21223</strain>
    </source>
</reference>
<dbReference type="InterPro" id="IPR058792">
    <property type="entry name" value="Beta-barrel_RND_2"/>
</dbReference>
<dbReference type="Gene3D" id="2.40.30.170">
    <property type="match status" value="1"/>
</dbReference>
<dbReference type="InterPro" id="IPR058647">
    <property type="entry name" value="BSH_CzcB-like"/>
</dbReference>
<evidence type="ECO:0000256" key="1">
    <source>
        <dbReference type="ARBA" id="ARBA00009477"/>
    </source>
</evidence>
<evidence type="ECO:0000259" key="3">
    <source>
        <dbReference type="Pfam" id="PF25954"/>
    </source>
</evidence>
<dbReference type="Pfam" id="PF25954">
    <property type="entry name" value="Beta-barrel_RND_2"/>
    <property type="match status" value="1"/>
</dbReference>
<dbReference type="InterPro" id="IPR006143">
    <property type="entry name" value="RND_pump_MFP"/>
</dbReference>
<protein>
    <submittedName>
        <fullName evidence="6">Cobalt-zinc-cadmium efflux system membrane fusion protein</fullName>
    </submittedName>
</protein>
<feature type="domain" description="CzcB-like barrel-sandwich hybrid" evidence="5">
    <location>
        <begin position="93"/>
        <end position="231"/>
    </location>
</feature>
<dbReference type="Gene3D" id="2.40.420.20">
    <property type="match status" value="1"/>
</dbReference>
<evidence type="ECO:0000259" key="5">
    <source>
        <dbReference type="Pfam" id="PF25973"/>
    </source>
</evidence>
<dbReference type="EMBL" id="SHKM01000001">
    <property type="protein sequence ID" value="RZT90713.1"/>
    <property type="molecule type" value="Genomic_DNA"/>
</dbReference>
<accession>A0ABY0IUT7</accession>
<dbReference type="Pfam" id="PF25973">
    <property type="entry name" value="BSH_CzcB"/>
    <property type="match status" value="1"/>
</dbReference>
<sequence>MKPLKHSPLLQKKVLLPLGIAGALAVAAVLVLRPAGPPAGPAPLAKPALNTNHSISFPPGAPQLAYLRIEAAPELPVPLLEPLAGRVSYDENRTARIFAPTSGRVLKVLAQAGDTVKAGAPLLTLDVPDYADLRKAESDRETKRSALERSKALYELEVVARKDLEASQNDYRAAEAEVERSRARLRNLSPLAGESGFALRTPLAGIVTERQASPGVEVRPDGAAPLFVVSDPRSLWVMAELTEKDLGKLKVGQAVSIAVDAYPEQRFPGTVEAIGDVLDPQSRRVPVRCAVANPERRLKPEMFARIVPENPDRRLPKVPNTALVTEGLHTYLFVESEPGVVARREVVLAFRGHDSSFVESGLKAGERVVTAGALLLNAELAGN</sequence>
<dbReference type="PANTHER" id="PTHR30097">
    <property type="entry name" value="CATION EFFLUX SYSTEM PROTEIN CUSB"/>
    <property type="match status" value="1"/>
</dbReference>
<dbReference type="InterPro" id="IPR051909">
    <property type="entry name" value="MFP_Cation_Efflux"/>
</dbReference>
<evidence type="ECO:0000313" key="7">
    <source>
        <dbReference type="Proteomes" id="UP000292136"/>
    </source>
</evidence>
<dbReference type="InterPro" id="IPR058627">
    <property type="entry name" value="MdtA-like_C"/>
</dbReference>
<dbReference type="Gene3D" id="1.10.287.470">
    <property type="entry name" value="Helix hairpin bin"/>
    <property type="match status" value="1"/>
</dbReference>
<organism evidence="6 7">
    <name type="scientific">Azospira oryzae</name>
    <dbReference type="NCBI Taxonomy" id="146939"/>
    <lineage>
        <taxon>Bacteria</taxon>
        <taxon>Pseudomonadati</taxon>
        <taxon>Pseudomonadota</taxon>
        <taxon>Betaproteobacteria</taxon>
        <taxon>Rhodocyclales</taxon>
        <taxon>Rhodocyclaceae</taxon>
        <taxon>Azospira</taxon>
    </lineage>
</organism>
<evidence type="ECO:0000313" key="6">
    <source>
        <dbReference type="EMBL" id="RZT90713.1"/>
    </source>
</evidence>
<dbReference type="Gene3D" id="2.40.50.100">
    <property type="match status" value="1"/>
</dbReference>
<feature type="domain" description="CusB-like beta-barrel" evidence="3">
    <location>
        <begin position="235"/>
        <end position="306"/>
    </location>
</feature>
<gene>
    <name evidence="6" type="ORF">EV678_1533</name>
</gene>
<name>A0ABY0IUT7_9RHOO</name>
<dbReference type="Proteomes" id="UP000292136">
    <property type="component" value="Unassembled WGS sequence"/>
</dbReference>
<keyword evidence="2" id="KW-0813">Transport</keyword>
<dbReference type="SUPFAM" id="SSF111369">
    <property type="entry name" value="HlyD-like secretion proteins"/>
    <property type="match status" value="1"/>
</dbReference>
<evidence type="ECO:0000259" key="4">
    <source>
        <dbReference type="Pfam" id="PF25967"/>
    </source>
</evidence>